<comment type="caution">
    <text evidence="2">The sequence shown here is derived from an EMBL/GenBank/DDBJ whole genome shotgun (WGS) entry which is preliminary data.</text>
</comment>
<proteinExistence type="predicted"/>
<accession>A0ABN2TH30</accession>
<keyword evidence="3" id="KW-1185">Reference proteome</keyword>
<gene>
    <name evidence="2" type="ORF">GCM10009755_19920</name>
</gene>
<evidence type="ECO:0008006" key="4">
    <source>
        <dbReference type="Google" id="ProtNLM"/>
    </source>
</evidence>
<sequence length="144" mass="14798">MPPAPVTGAGTAGTEQRADASDDDRPAGGPGATAPEADPAAALLALTAARERAYETGDAAALSGLTIPGSPAAAAEDPAAVEHFRGTDVVLDLVVERTERPAADRAEVEGVLVSGTSENRESTRLVFRLQFADDGWRVHEVLEP</sequence>
<evidence type="ECO:0000313" key="2">
    <source>
        <dbReference type="EMBL" id="GAA2009284.1"/>
    </source>
</evidence>
<organism evidence="2 3">
    <name type="scientific">Brevibacterium samyangense</name>
    <dbReference type="NCBI Taxonomy" id="366888"/>
    <lineage>
        <taxon>Bacteria</taxon>
        <taxon>Bacillati</taxon>
        <taxon>Actinomycetota</taxon>
        <taxon>Actinomycetes</taxon>
        <taxon>Micrococcales</taxon>
        <taxon>Brevibacteriaceae</taxon>
        <taxon>Brevibacterium</taxon>
    </lineage>
</organism>
<dbReference type="RefSeq" id="WP_344309269.1">
    <property type="nucleotide sequence ID" value="NZ_BAAANO010000018.1"/>
</dbReference>
<reference evidence="2 3" key="1">
    <citation type="journal article" date="2019" name="Int. J. Syst. Evol. Microbiol.">
        <title>The Global Catalogue of Microorganisms (GCM) 10K type strain sequencing project: providing services to taxonomists for standard genome sequencing and annotation.</title>
        <authorList>
            <consortium name="The Broad Institute Genomics Platform"/>
            <consortium name="The Broad Institute Genome Sequencing Center for Infectious Disease"/>
            <person name="Wu L."/>
            <person name="Ma J."/>
        </authorList>
    </citation>
    <scope>NUCLEOTIDE SEQUENCE [LARGE SCALE GENOMIC DNA]</scope>
    <source>
        <strain evidence="2 3">JCM 14546</strain>
    </source>
</reference>
<name>A0ABN2TH30_9MICO</name>
<dbReference type="Proteomes" id="UP001500755">
    <property type="component" value="Unassembled WGS sequence"/>
</dbReference>
<protein>
    <recommendedName>
        <fullName evidence="4">DUF4878 domain-containing protein</fullName>
    </recommendedName>
</protein>
<evidence type="ECO:0000256" key="1">
    <source>
        <dbReference type="SAM" id="MobiDB-lite"/>
    </source>
</evidence>
<feature type="compositionally biased region" description="Basic and acidic residues" evidence="1">
    <location>
        <begin position="16"/>
        <end position="26"/>
    </location>
</feature>
<evidence type="ECO:0000313" key="3">
    <source>
        <dbReference type="Proteomes" id="UP001500755"/>
    </source>
</evidence>
<feature type="region of interest" description="Disordered" evidence="1">
    <location>
        <begin position="1"/>
        <end position="38"/>
    </location>
</feature>
<dbReference type="EMBL" id="BAAANO010000018">
    <property type="protein sequence ID" value="GAA2009284.1"/>
    <property type="molecule type" value="Genomic_DNA"/>
</dbReference>